<accession>A0ABX5LM65</accession>
<dbReference type="Proteomes" id="UP000245523">
    <property type="component" value="Unassembled WGS sequence"/>
</dbReference>
<gene>
    <name evidence="1" type="ORF">B0H50_10541</name>
</gene>
<dbReference type="EMBL" id="QGHD01000005">
    <property type="protein sequence ID" value="PWL03499.1"/>
    <property type="molecule type" value="Genomic_DNA"/>
</dbReference>
<sequence length="77" mass="8504">MGLRISDHAKEHMARCGISEQDVVDVLCGKCKILKKVISQKDESCSLIFAEASGKICKIVYSETSNTIVTAFTVRRL</sequence>
<evidence type="ECO:0000313" key="2">
    <source>
        <dbReference type="Proteomes" id="UP000245523"/>
    </source>
</evidence>
<name>A0ABX5LM65_9BACT</name>
<protein>
    <submittedName>
        <fullName evidence="1">Uncharacterized protein DUF4258</fullName>
    </submittedName>
</protein>
<proteinExistence type="predicted"/>
<dbReference type="RefSeq" id="WP_109587279.1">
    <property type="nucleotide sequence ID" value="NZ_QGHD01000005.1"/>
</dbReference>
<dbReference type="InterPro" id="IPR025354">
    <property type="entry name" value="DUF4258"/>
</dbReference>
<keyword evidence="2" id="KW-1185">Reference proteome</keyword>
<evidence type="ECO:0000313" key="1">
    <source>
        <dbReference type="EMBL" id="PWL03499.1"/>
    </source>
</evidence>
<organism evidence="1 2">
    <name type="scientific">Hallerella porci</name>
    <dbReference type="NCBI Taxonomy" id="1945871"/>
    <lineage>
        <taxon>Bacteria</taxon>
        <taxon>Pseudomonadati</taxon>
        <taxon>Fibrobacterota</taxon>
        <taxon>Fibrobacteria</taxon>
        <taxon>Fibrobacterales</taxon>
        <taxon>Fibrobacteraceae</taxon>
        <taxon>Hallerella</taxon>
    </lineage>
</organism>
<reference evidence="1 2" key="1">
    <citation type="submission" date="2018-05" db="EMBL/GenBank/DDBJ databases">
        <title>Animal gut microbial communities from fecal samples from Wisconsin, USA.</title>
        <authorList>
            <person name="Neumann A."/>
        </authorList>
    </citation>
    <scope>NUCLEOTIDE SEQUENCE [LARGE SCALE GENOMIC DNA]</scope>
    <source>
        <strain evidence="1 2">UWS4</strain>
    </source>
</reference>
<comment type="caution">
    <text evidence="1">The sequence shown here is derived from an EMBL/GenBank/DDBJ whole genome shotgun (WGS) entry which is preliminary data.</text>
</comment>
<dbReference type="Pfam" id="PF14076">
    <property type="entry name" value="DUF4258"/>
    <property type="match status" value="1"/>
</dbReference>